<reference evidence="3" key="1">
    <citation type="submission" date="2021-04" db="EMBL/GenBank/DDBJ databases">
        <authorList>
            <person name="Hornung B."/>
        </authorList>
    </citation>
    <scope>NUCLEOTIDE SEQUENCE</scope>
    <source>
        <strain evidence="3">G5G6</strain>
    </source>
</reference>
<dbReference type="Proteomes" id="UP000742786">
    <property type="component" value="Unassembled WGS sequence"/>
</dbReference>
<keyword evidence="1" id="KW-1133">Transmembrane helix</keyword>
<evidence type="ECO:0000256" key="2">
    <source>
        <dbReference type="SAM" id="SignalP"/>
    </source>
</evidence>
<keyword evidence="1" id="KW-0472">Membrane</keyword>
<proteinExistence type="predicted"/>
<evidence type="ECO:0000313" key="4">
    <source>
        <dbReference type="Proteomes" id="UP000742786"/>
    </source>
</evidence>
<evidence type="ECO:0000313" key="3">
    <source>
        <dbReference type="EMBL" id="CAG4882791.1"/>
    </source>
</evidence>
<dbReference type="AlphaFoldDB" id="A0A916J3M2"/>
<organism evidence="3 4">
    <name type="scientific">Georgfuchsia toluolica</name>
    <dbReference type="NCBI Taxonomy" id="424218"/>
    <lineage>
        <taxon>Bacteria</taxon>
        <taxon>Pseudomonadati</taxon>
        <taxon>Pseudomonadota</taxon>
        <taxon>Betaproteobacteria</taxon>
        <taxon>Nitrosomonadales</taxon>
        <taxon>Sterolibacteriaceae</taxon>
        <taxon>Georgfuchsia</taxon>
    </lineage>
</organism>
<gene>
    <name evidence="3" type="ORF">GTOL_10673</name>
</gene>
<keyword evidence="4" id="KW-1185">Reference proteome</keyword>
<comment type="caution">
    <text evidence="3">The sequence shown here is derived from an EMBL/GenBank/DDBJ whole genome shotgun (WGS) entry which is preliminary data.</text>
</comment>
<keyword evidence="1" id="KW-0812">Transmembrane</keyword>
<dbReference type="Pfam" id="PF05356">
    <property type="entry name" value="Phage_Coat_B"/>
    <property type="match status" value="1"/>
</dbReference>
<protein>
    <submittedName>
        <fullName evidence="3">Uncharacterized protein</fullName>
    </submittedName>
</protein>
<keyword evidence="2" id="KW-0732">Signal</keyword>
<dbReference type="InterPro" id="IPR008020">
    <property type="entry name" value="G8P"/>
</dbReference>
<dbReference type="EMBL" id="CAJQUM010000001">
    <property type="protein sequence ID" value="CAG4882791.1"/>
    <property type="molecule type" value="Genomic_DNA"/>
</dbReference>
<accession>A0A916J3M2</accession>
<evidence type="ECO:0000256" key="1">
    <source>
        <dbReference type="SAM" id="Phobius"/>
    </source>
</evidence>
<sequence>MRAYFEKQGKKLGLTGAALLAFVNQCLAAVPAEVTTAMGDMKTDGIAVATAFLVATIAIIAFKFMKKGT</sequence>
<feature type="transmembrane region" description="Helical" evidence="1">
    <location>
        <begin position="44"/>
        <end position="65"/>
    </location>
</feature>
<name>A0A916J3M2_9PROT</name>
<feature type="chain" id="PRO_5038101873" evidence="2">
    <location>
        <begin position="29"/>
        <end position="69"/>
    </location>
</feature>
<feature type="signal peptide" evidence="2">
    <location>
        <begin position="1"/>
        <end position="28"/>
    </location>
</feature>